<keyword evidence="1" id="KW-0732">Signal</keyword>
<dbReference type="OrthoDB" id="9799970at2"/>
<dbReference type="SUPFAM" id="SSF55166">
    <property type="entry name" value="Hedgehog/DD-peptidase"/>
    <property type="match status" value="1"/>
</dbReference>
<sequence length="227" mass="26126">MIKKFPLFLVLLSLSFSVPAETHKENAFSVSAIPPHFKKLMKAYTWHTGCPLPINDLRYLHLSYWGFDKKTHQGVLIVNKTLAKEMVQIFKILYLNQFPIGKMEPMETFKGDDNAALIANNTSAFNCREVTGQPGIYSQHSYGRAIDINPKINPYVKGKFVLPQNGVPFVDRNKPFPGKITKASLIYKVFTQYGWDWGGNWYDVQDYQHFEKRANGEKRNPFGYPQK</sequence>
<evidence type="ECO:0000313" key="4">
    <source>
        <dbReference type="Proteomes" id="UP000054908"/>
    </source>
</evidence>
<protein>
    <recommendedName>
        <fullName evidence="2">Peptidase M15C domain-containing protein</fullName>
    </recommendedName>
</protein>
<dbReference type="EMBL" id="LNYL01000050">
    <property type="protein sequence ID" value="KTD24517.1"/>
    <property type="molecule type" value="Genomic_DNA"/>
</dbReference>
<dbReference type="GO" id="GO:0008233">
    <property type="term" value="F:peptidase activity"/>
    <property type="evidence" value="ECO:0007669"/>
    <property type="project" value="InterPro"/>
</dbReference>
<evidence type="ECO:0000259" key="2">
    <source>
        <dbReference type="Pfam" id="PF13539"/>
    </source>
</evidence>
<organism evidence="3 4">
    <name type="scientific">Legionella maceachernii</name>
    <dbReference type="NCBI Taxonomy" id="466"/>
    <lineage>
        <taxon>Bacteria</taxon>
        <taxon>Pseudomonadati</taxon>
        <taxon>Pseudomonadota</taxon>
        <taxon>Gammaproteobacteria</taxon>
        <taxon>Legionellales</taxon>
        <taxon>Legionellaceae</taxon>
        <taxon>Legionella</taxon>
    </lineage>
</organism>
<gene>
    <name evidence="3" type="ORF">Lmac_2604</name>
</gene>
<feature type="signal peptide" evidence="1">
    <location>
        <begin position="1"/>
        <end position="20"/>
    </location>
</feature>
<accession>A0A0W0VWQ2</accession>
<dbReference type="Gene3D" id="3.30.1380.10">
    <property type="match status" value="1"/>
</dbReference>
<dbReference type="InterPro" id="IPR009045">
    <property type="entry name" value="Zn_M74/Hedgehog-like"/>
</dbReference>
<reference evidence="3 4" key="1">
    <citation type="submission" date="2015-11" db="EMBL/GenBank/DDBJ databases">
        <title>Genomic analysis of 38 Legionella species identifies large and diverse effector repertoires.</title>
        <authorList>
            <person name="Burstein D."/>
            <person name="Amaro F."/>
            <person name="Zusman T."/>
            <person name="Lifshitz Z."/>
            <person name="Cohen O."/>
            <person name="Gilbert J.A."/>
            <person name="Pupko T."/>
            <person name="Shuman H.A."/>
            <person name="Segal G."/>
        </authorList>
    </citation>
    <scope>NUCLEOTIDE SEQUENCE [LARGE SCALE GENOMIC DNA]</scope>
    <source>
        <strain evidence="3 4">PX-1-G2-E2</strain>
    </source>
</reference>
<feature type="domain" description="Peptidase M15C" evidence="2">
    <location>
        <begin position="132"/>
        <end position="212"/>
    </location>
</feature>
<dbReference type="Proteomes" id="UP000054908">
    <property type="component" value="Unassembled WGS sequence"/>
</dbReference>
<evidence type="ECO:0000313" key="3">
    <source>
        <dbReference type="EMBL" id="KTD24517.1"/>
    </source>
</evidence>
<dbReference type="PATRIC" id="fig|466.6.peg.2778"/>
<dbReference type="InterPro" id="IPR039561">
    <property type="entry name" value="Peptidase_M15C"/>
</dbReference>
<evidence type="ECO:0000256" key="1">
    <source>
        <dbReference type="SAM" id="SignalP"/>
    </source>
</evidence>
<name>A0A0W0VWQ2_9GAMM</name>
<feature type="chain" id="PRO_5006915112" description="Peptidase M15C domain-containing protein" evidence="1">
    <location>
        <begin position="21"/>
        <end position="227"/>
    </location>
</feature>
<dbReference type="AlphaFoldDB" id="A0A0W0VWQ2"/>
<dbReference type="CDD" id="cd14845">
    <property type="entry name" value="L-Ala-D-Glu_peptidase_like"/>
    <property type="match status" value="1"/>
</dbReference>
<dbReference type="RefSeq" id="WP_058453295.1">
    <property type="nucleotide sequence ID" value="NZ_CAAAIB010000002.1"/>
</dbReference>
<keyword evidence="4" id="KW-1185">Reference proteome</keyword>
<dbReference type="Pfam" id="PF13539">
    <property type="entry name" value="Peptidase_M15_4"/>
    <property type="match status" value="1"/>
</dbReference>
<comment type="caution">
    <text evidence="3">The sequence shown here is derived from an EMBL/GenBank/DDBJ whole genome shotgun (WGS) entry which is preliminary data.</text>
</comment>
<proteinExistence type="predicted"/>
<dbReference type="STRING" id="466.Lmac_2604"/>